<organism evidence="1 2">
    <name type="scientific">Allocatelliglobosispora scoriae</name>
    <dbReference type="NCBI Taxonomy" id="643052"/>
    <lineage>
        <taxon>Bacteria</taxon>
        <taxon>Bacillati</taxon>
        <taxon>Actinomycetota</taxon>
        <taxon>Actinomycetes</taxon>
        <taxon>Micromonosporales</taxon>
        <taxon>Micromonosporaceae</taxon>
        <taxon>Allocatelliglobosispora</taxon>
    </lineage>
</organism>
<comment type="caution">
    <text evidence="1">The sequence shown here is derived from an EMBL/GenBank/DDBJ whole genome shotgun (WGS) entry which is preliminary data.</text>
</comment>
<accession>A0A841C1A1</accession>
<dbReference type="Proteomes" id="UP000587527">
    <property type="component" value="Unassembled WGS sequence"/>
</dbReference>
<dbReference type="EMBL" id="JACHMN010000003">
    <property type="protein sequence ID" value="MBB5873705.1"/>
    <property type="molecule type" value="Genomic_DNA"/>
</dbReference>
<gene>
    <name evidence="1" type="ORF">F4553_007139</name>
</gene>
<sequence length="67" mass="6218">MPGPGTLDPAFGVGGIVTTAFAGRAVGAGALAGHGPDGVTVVGGGLATNASDFLHEAYAPPPPSSCG</sequence>
<dbReference type="AlphaFoldDB" id="A0A841C1A1"/>
<keyword evidence="2" id="KW-1185">Reference proteome</keyword>
<proteinExistence type="predicted"/>
<dbReference type="RefSeq" id="WP_184845229.1">
    <property type="nucleotide sequence ID" value="NZ_JACHMN010000003.1"/>
</dbReference>
<evidence type="ECO:0000313" key="2">
    <source>
        <dbReference type="Proteomes" id="UP000587527"/>
    </source>
</evidence>
<reference evidence="1 2" key="1">
    <citation type="submission" date="2020-08" db="EMBL/GenBank/DDBJ databases">
        <title>Sequencing the genomes of 1000 actinobacteria strains.</title>
        <authorList>
            <person name="Klenk H.-P."/>
        </authorList>
    </citation>
    <scope>NUCLEOTIDE SEQUENCE [LARGE SCALE GENOMIC DNA]</scope>
    <source>
        <strain evidence="1 2">DSM 45362</strain>
    </source>
</reference>
<evidence type="ECO:0000313" key="1">
    <source>
        <dbReference type="EMBL" id="MBB5873705.1"/>
    </source>
</evidence>
<name>A0A841C1A1_9ACTN</name>
<protein>
    <submittedName>
        <fullName evidence="1">Uncharacterized protein</fullName>
    </submittedName>
</protein>